<proteinExistence type="predicted"/>
<evidence type="ECO:0000313" key="2">
    <source>
        <dbReference type="Proteomes" id="UP000541610"/>
    </source>
</evidence>
<dbReference type="AlphaFoldDB" id="A0A7J6NTV5"/>
<accession>A0A7J6NTV5</accession>
<gene>
    <name evidence="1" type="ORF">FOZ60_004624</name>
</gene>
<name>A0A7J6NTV5_PEROL</name>
<sequence length="138" mass="15553">MEASGNTQLNFGDEDIYLRLEKVPEKNISYNDRRPCDARMLYASHGVANLLTPWYYIAGSGDTSGINLYSNTVKTSSADHSFSTKQDINLIKLIHYSYHMRFTSRTEGTYRTYAGVQRPFVVEKVVVDGVFSLVPPSS</sequence>
<dbReference type="Proteomes" id="UP000541610">
    <property type="component" value="Unassembled WGS sequence"/>
</dbReference>
<evidence type="ECO:0000313" key="1">
    <source>
        <dbReference type="EMBL" id="KAF4687006.1"/>
    </source>
</evidence>
<comment type="caution">
    <text evidence="1">The sequence shown here is derived from an EMBL/GenBank/DDBJ whole genome shotgun (WGS) entry which is preliminary data.</text>
</comment>
<organism evidence="1 2">
    <name type="scientific">Perkinsus olseni</name>
    <name type="common">Perkinsus atlanticus</name>
    <dbReference type="NCBI Taxonomy" id="32597"/>
    <lineage>
        <taxon>Eukaryota</taxon>
        <taxon>Sar</taxon>
        <taxon>Alveolata</taxon>
        <taxon>Perkinsozoa</taxon>
        <taxon>Perkinsea</taxon>
        <taxon>Perkinsida</taxon>
        <taxon>Perkinsidae</taxon>
        <taxon>Perkinsus</taxon>
    </lineage>
</organism>
<reference evidence="1 2" key="1">
    <citation type="submission" date="2020-04" db="EMBL/GenBank/DDBJ databases">
        <title>Perkinsus olseni comparative genomics.</title>
        <authorList>
            <person name="Bogema D.R."/>
        </authorList>
    </citation>
    <scope>NUCLEOTIDE SEQUENCE [LARGE SCALE GENOMIC DNA]</scope>
    <source>
        <strain evidence="1">00978-12</strain>
    </source>
</reference>
<protein>
    <submittedName>
        <fullName evidence="1">Uncharacterized protein</fullName>
    </submittedName>
</protein>
<dbReference type="EMBL" id="JABANP010000200">
    <property type="protein sequence ID" value="KAF4687006.1"/>
    <property type="molecule type" value="Genomic_DNA"/>
</dbReference>